<sequence>MILITILIERGAVGMQILFTHGF</sequence>
<reference evidence="1" key="2">
    <citation type="journal article" date="2015" name="Fish Shellfish Immunol.">
        <title>Early steps in the European eel (Anguilla anguilla)-Vibrio vulnificus interaction in the gills: Role of the RtxA13 toxin.</title>
        <authorList>
            <person name="Callol A."/>
            <person name="Pajuelo D."/>
            <person name="Ebbesson L."/>
            <person name="Teles M."/>
            <person name="MacKenzie S."/>
            <person name="Amaro C."/>
        </authorList>
    </citation>
    <scope>NUCLEOTIDE SEQUENCE</scope>
</reference>
<proteinExistence type="predicted"/>
<evidence type="ECO:0000313" key="1">
    <source>
        <dbReference type="EMBL" id="JAH11834.1"/>
    </source>
</evidence>
<organism evidence="1">
    <name type="scientific">Anguilla anguilla</name>
    <name type="common">European freshwater eel</name>
    <name type="synonym">Muraena anguilla</name>
    <dbReference type="NCBI Taxonomy" id="7936"/>
    <lineage>
        <taxon>Eukaryota</taxon>
        <taxon>Metazoa</taxon>
        <taxon>Chordata</taxon>
        <taxon>Craniata</taxon>
        <taxon>Vertebrata</taxon>
        <taxon>Euteleostomi</taxon>
        <taxon>Actinopterygii</taxon>
        <taxon>Neopterygii</taxon>
        <taxon>Teleostei</taxon>
        <taxon>Anguilliformes</taxon>
        <taxon>Anguillidae</taxon>
        <taxon>Anguilla</taxon>
    </lineage>
</organism>
<dbReference type="AlphaFoldDB" id="A0A0E9Q533"/>
<protein>
    <submittedName>
        <fullName evidence="1">Uncharacterized protein</fullName>
    </submittedName>
</protein>
<dbReference type="EMBL" id="GBXM01096743">
    <property type="protein sequence ID" value="JAH11834.1"/>
    <property type="molecule type" value="Transcribed_RNA"/>
</dbReference>
<name>A0A0E9Q533_ANGAN</name>
<accession>A0A0E9Q533</accession>
<reference evidence="1" key="1">
    <citation type="submission" date="2014-11" db="EMBL/GenBank/DDBJ databases">
        <authorList>
            <person name="Amaro Gonzalez C."/>
        </authorList>
    </citation>
    <scope>NUCLEOTIDE SEQUENCE</scope>
</reference>